<organism evidence="12 13">
    <name type="scientific">Pararhodospirillum photometricum DSM 122</name>
    <dbReference type="NCBI Taxonomy" id="1150469"/>
    <lineage>
        <taxon>Bacteria</taxon>
        <taxon>Pseudomonadati</taxon>
        <taxon>Pseudomonadota</taxon>
        <taxon>Alphaproteobacteria</taxon>
        <taxon>Rhodospirillales</taxon>
        <taxon>Rhodospirillaceae</taxon>
        <taxon>Pararhodospirillum</taxon>
    </lineage>
</organism>
<feature type="region of interest" description="Disordered" evidence="10">
    <location>
        <begin position="72"/>
        <end position="134"/>
    </location>
</feature>
<gene>
    <name evidence="9 12" type="primary">tatB</name>
    <name evidence="12" type="ORF">RSPPHO_00126</name>
</gene>
<dbReference type="GO" id="GO:0008320">
    <property type="term" value="F:protein transmembrane transporter activity"/>
    <property type="evidence" value="ECO:0007669"/>
    <property type="project" value="UniProtKB-UniRule"/>
</dbReference>
<feature type="transmembrane region" description="Helical" evidence="11">
    <location>
        <begin position="12"/>
        <end position="32"/>
    </location>
</feature>
<dbReference type="PATRIC" id="fig|1150469.3.peg.171"/>
<dbReference type="KEGG" id="rpm:RSPPHO_00126"/>
<evidence type="ECO:0000256" key="5">
    <source>
        <dbReference type="ARBA" id="ARBA00022927"/>
    </source>
</evidence>
<dbReference type="EMBL" id="HE663493">
    <property type="protein sequence ID" value="CCG06752.1"/>
    <property type="molecule type" value="Genomic_DNA"/>
</dbReference>
<dbReference type="Proteomes" id="UP000033220">
    <property type="component" value="Chromosome DSM 122"/>
</dbReference>
<keyword evidence="7 9" id="KW-0811">Translocation</keyword>
<protein>
    <recommendedName>
        <fullName evidence="9">Sec-independent protein translocase protein TatB</fullName>
    </recommendedName>
</protein>
<dbReference type="Pfam" id="PF02416">
    <property type="entry name" value="TatA_B_E"/>
    <property type="match status" value="1"/>
</dbReference>
<dbReference type="HAMAP" id="MF_00237">
    <property type="entry name" value="TatB"/>
    <property type="match status" value="1"/>
</dbReference>
<evidence type="ECO:0000256" key="8">
    <source>
        <dbReference type="ARBA" id="ARBA00023136"/>
    </source>
</evidence>
<dbReference type="OrthoDB" id="7206969at2"/>
<evidence type="ECO:0000256" key="10">
    <source>
        <dbReference type="SAM" id="MobiDB-lite"/>
    </source>
</evidence>
<evidence type="ECO:0000256" key="6">
    <source>
        <dbReference type="ARBA" id="ARBA00022989"/>
    </source>
</evidence>
<evidence type="ECO:0000256" key="4">
    <source>
        <dbReference type="ARBA" id="ARBA00022692"/>
    </source>
</evidence>
<keyword evidence="8 9" id="KW-0472">Membrane</keyword>
<dbReference type="eggNOG" id="COG1826">
    <property type="taxonomic scope" value="Bacteria"/>
</dbReference>
<keyword evidence="13" id="KW-1185">Reference proteome</keyword>
<comment type="subcellular location">
    <subcellularLocation>
        <location evidence="9">Cell membrane</location>
        <topology evidence="9">Single-pass membrane protein</topology>
    </subcellularLocation>
    <subcellularLocation>
        <location evidence="1">Membrane</location>
        <topology evidence="1">Single-pass membrane protein</topology>
    </subcellularLocation>
</comment>
<evidence type="ECO:0000256" key="11">
    <source>
        <dbReference type="SAM" id="Phobius"/>
    </source>
</evidence>
<evidence type="ECO:0000313" key="12">
    <source>
        <dbReference type="EMBL" id="CCG06752.1"/>
    </source>
</evidence>
<feature type="compositionally biased region" description="Low complexity" evidence="10">
    <location>
        <begin position="108"/>
        <end position="119"/>
    </location>
</feature>
<dbReference type="STRING" id="1150469.RSPPHO_00126"/>
<dbReference type="GO" id="GO:0043953">
    <property type="term" value="P:protein transport by the Tat complex"/>
    <property type="evidence" value="ECO:0007669"/>
    <property type="project" value="UniProtKB-UniRule"/>
</dbReference>
<proteinExistence type="inferred from homology"/>
<dbReference type="NCBIfam" id="TIGR01410">
    <property type="entry name" value="tatB"/>
    <property type="match status" value="1"/>
</dbReference>
<sequence length="134" mass="14525">MFDIGWSELALIAVLALIIIGPKDLPVVLRTLGRWVRRLRHMGAEMQRHMDDIMRETGADEVREHMRAVSPAALTRKLDETIDPDGSLAETFRQSPADLLRPPPSATPPASEAPAAASPGVSLTKVPGGETRSP</sequence>
<evidence type="ECO:0000256" key="2">
    <source>
        <dbReference type="ARBA" id="ARBA00022448"/>
    </source>
</evidence>
<keyword evidence="6 9" id="KW-1133">Transmembrane helix</keyword>
<dbReference type="PANTHER" id="PTHR33162">
    <property type="entry name" value="SEC-INDEPENDENT PROTEIN TRANSLOCASE PROTEIN TATA, CHLOROPLASTIC"/>
    <property type="match status" value="1"/>
</dbReference>
<dbReference type="PANTHER" id="PTHR33162:SF1">
    <property type="entry name" value="SEC-INDEPENDENT PROTEIN TRANSLOCASE PROTEIN TATA, CHLOROPLASTIC"/>
    <property type="match status" value="1"/>
</dbReference>
<dbReference type="AlphaFoldDB" id="H6SII6"/>
<evidence type="ECO:0000256" key="7">
    <source>
        <dbReference type="ARBA" id="ARBA00023010"/>
    </source>
</evidence>
<keyword evidence="5 9" id="KW-0653">Protein transport</keyword>
<evidence type="ECO:0000256" key="3">
    <source>
        <dbReference type="ARBA" id="ARBA00022475"/>
    </source>
</evidence>
<dbReference type="GO" id="GO:0033281">
    <property type="term" value="C:TAT protein transport complex"/>
    <property type="evidence" value="ECO:0007669"/>
    <property type="project" value="UniProtKB-UniRule"/>
</dbReference>
<name>H6SII6_PARPM</name>
<accession>H6SII6</accession>
<dbReference type="Gene3D" id="1.20.5.3310">
    <property type="match status" value="1"/>
</dbReference>
<comment type="subunit">
    <text evidence="9">The Tat system comprises two distinct complexes: a TatABC complex, containing multiple copies of TatA, TatB and TatC subunits, and a separate TatA complex, containing only TatA subunits. Substrates initially bind to the TatABC complex, which probably triggers association of the separate TatA complex to form the active translocon.</text>
</comment>
<comment type="function">
    <text evidence="9">Part of the twin-arginine translocation (Tat) system that transports large folded proteins containing a characteristic twin-arginine motif in their signal peptide across membranes. Together with TatC, TatB is part of a receptor directly interacting with Tat signal peptides. TatB may form an oligomeric binding site that transiently accommodates folded Tat precursor proteins before their translocation.</text>
</comment>
<dbReference type="HOGENOM" id="CLU_086034_1_3_5"/>
<dbReference type="InterPro" id="IPR018448">
    <property type="entry name" value="TatB"/>
</dbReference>
<comment type="similarity">
    <text evidence="9">Belongs to the TatB family.</text>
</comment>
<keyword evidence="4 9" id="KW-0812">Transmembrane</keyword>
<keyword evidence="3 9" id="KW-1003">Cell membrane</keyword>
<dbReference type="PRINTS" id="PR01506">
    <property type="entry name" value="TATBPROTEIN"/>
</dbReference>
<evidence type="ECO:0000256" key="1">
    <source>
        <dbReference type="ARBA" id="ARBA00004167"/>
    </source>
</evidence>
<dbReference type="InterPro" id="IPR003369">
    <property type="entry name" value="TatA/B/E"/>
</dbReference>
<keyword evidence="2 9" id="KW-0813">Transport</keyword>
<reference evidence="12 13" key="1">
    <citation type="submission" date="2012-02" db="EMBL/GenBank/DDBJ databases">
        <title>Shotgun genome sequence of Phaeospirillum photometricum DSM 122.</title>
        <authorList>
            <person name="Duquesne K."/>
            <person name="Sturgis J."/>
        </authorList>
    </citation>
    <scope>NUCLEOTIDE SEQUENCE [LARGE SCALE GENOMIC DNA]</scope>
    <source>
        <strain evidence="13">DSM122</strain>
    </source>
</reference>
<evidence type="ECO:0000313" key="13">
    <source>
        <dbReference type="Proteomes" id="UP000033220"/>
    </source>
</evidence>
<dbReference type="RefSeq" id="WP_014413392.1">
    <property type="nucleotide sequence ID" value="NC_017059.1"/>
</dbReference>
<evidence type="ECO:0000256" key="9">
    <source>
        <dbReference type="HAMAP-Rule" id="MF_00237"/>
    </source>
</evidence>